<feature type="signal peptide" evidence="2">
    <location>
        <begin position="1"/>
        <end position="20"/>
    </location>
</feature>
<keyword evidence="2" id="KW-0732">Signal</keyword>
<dbReference type="SUPFAM" id="SSF53955">
    <property type="entry name" value="Lysozyme-like"/>
    <property type="match status" value="1"/>
</dbReference>
<dbReference type="GO" id="GO:0008933">
    <property type="term" value="F:peptidoglycan lytic transglycosylase activity"/>
    <property type="evidence" value="ECO:0007669"/>
    <property type="project" value="InterPro"/>
</dbReference>
<evidence type="ECO:0000313" key="5">
    <source>
        <dbReference type="Proteomes" id="UP000244223"/>
    </source>
</evidence>
<accession>A0A2T5IWP4</accession>
<comment type="similarity">
    <text evidence="1">Belongs to the transglycosylase Slt family.</text>
</comment>
<dbReference type="CDD" id="cd00254">
    <property type="entry name" value="LT-like"/>
    <property type="match status" value="1"/>
</dbReference>
<proteinExistence type="inferred from homology"/>
<keyword evidence="5" id="KW-1185">Reference proteome</keyword>
<organism evidence="4 5">
    <name type="scientific">Agitococcus lubricus</name>
    <dbReference type="NCBI Taxonomy" id="1077255"/>
    <lineage>
        <taxon>Bacteria</taxon>
        <taxon>Pseudomonadati</taxon>
        <taxon>Pseudomonadota</taxon>
        <taxon>Gammaproteobacteria</taxon>
        <taxon>Moraxellales</taxon>
        <taxon>Moraxellaceae</taxon>
        <taxon>Agitococcus</taxon>
    </lineage>
</organism>
<comment type="caution">
    <text evidence="4">The sequence shown here is derived from an EMBL/GenBank/DDBJ whole genome shotgun (WGS) entry which is preliminary data.</text>
</comment>
<dbReference type="PANTHER" id="PTHR37423">
    <property type="entry name" value="SOLUBLE LYTIC MUREIN TRANSGLYCOSYLASE-RELATED"/>
    <property type="match status" value="1"/>
</dbReference>
<dbReference type="PROSITE" id="PS00922">
    <property type="entry name" value="TRANSGLYCOSYLASE"/>
    <property type="match status" value="1"/>
</dbReference>
<dbReference type="OrthoDB" id="9815002at2"/>
<dbReference type="AlphaFoldDB" id="A0A2T5IWP4"/>
<dbReference type="GO" id="GO:0016020">
    <property type="term" value="C:membrane"/>
    <property type="evidence" value="ECO:0007669"/>
    <property type="project" value="InterPro"/>
</dbReference>
<sequence length="224" mass="25090">MTKGLPLFSLLLLACTHVEAGNIYKFRDADGNILFTNVVDSHKRPRGEDFNRYTKLEKVTWFADTNVHKYTNWGSDERAVRPSFSKNRDAFDSIIADAANTYGVDKGLVKAVIHTESGFNPTARSGPGARGLMQLMPATARRFDVADVYDPKQNIHGGTKYLSFLLNRFQNNLELALAAYNAGEGNVDKYKGIPPFAETQDYVRRVISRYNKLYGGNGERLSLN</sequence>
<dbReference type="InterPro" id="IPR023346">
    <property type="entry name" value="Lysozyme-like_dom_sf"/>
</dbReference>
<gene>
    <name evidence="4" type="ORF">C8N29_1129</name>
</gene>
<evidence type="ECO:0000259" key="3">
    <source>
        <dbReference type="Pfam" id="PF01464"/>
    </source>
</evidence>
<reference evidence="4 5" key="1">
    <citation type="submission" date="2018-04" db="EMBL/GenBank/DDBJ databases">
        <title>Genomic Encyclopedia of Archaeal and Bacterial Type Strains, Phase II (KMG-II): from individual species to whole genera.</title>
        <authorList>
            <person name="Goeker M."/>
        </authorList>
    </citation>
    <scope>NUCLEOTIDE SEQUENCE [LARGE SCALE GENOMIC DNA]</scope>
    <source>
        <strain evidence="4 5">DSM 5822</strain>
    </source>
</reference>
<feature type="chain" id="PRO_5030615249" evidence="2">
    <location>
        <begin position="21"/>
        <end position="224"/>
    </location>
</feature>
<dbReference type="PROSITE" id="PS51257">
    <property type="entry name" value="PROKAR_LIPOPROTEIN"/>
    <property type="match status" value="1"/>
</dbReference>
<evidence type="ECO:0000256" key="1">
    <source>
        <dbReference type="ARBA" id="ARBA00007734"/>
    </source>
</evidence>
<feature type="domain" description="Transglycosylase SLT" evidence="3">
    <location>
        <begin position="95"/>
        <end position="200"/>
    </location>
</feature>
<dbReference type="Pfam" id="PF01464">
    <property type="entry name" value="SLT"/>
    <property type="match status" value="1"/>
</dbReference>
<evidence type="ECO:0000256" key="2">
    <source>
        <dbReference type="SAM" id="SignalP"/>
    </source>
</evidence>
<name>A0A2T5IWP4_9GAMM</name>
<dbReference type="Proteomes" id="UP000244223">
    <property type="component" value="Unassembled WGS sequence"/>
</dbReference>
<dbReference type="InterPro" id="IPR000189">
    <property type="entry name" value="Transglyc_AS"/>
</dbReference>
<dbReference type="EMBL" id="QAON01000012">
    <property type="protein sequence ID" value="PTQ88364.1"/>
    <property type="molecule type" value="Genomic_DNA"/>
</dbReference>
<dbReference type="InterPro" id="IPR008258">
    <property type="entry name" value="Transglycosylase_SLT_dom_1"/>
</dbReference>
<dbReference type="PANTHER" id="PTHR37423:SF2">
    <property type="entry name" value="MEMBRANE-BOUND LYTIC MUREIN TRANSGLYCOSYLASE C"/>
    <property type="match status" value="1"/>
</dbReference>
<dbReference type="GO" id="GO:0000270">
    <property type="term" value="P:peptidoglycan metabolic process"/>
    <property type="evidence" value="ECO:0007669"/>
    <property type="project" value="InterPro"/>
</dbReference>
<dbReference type="Gene3D" id="1.10.530.10">
    <property type="match status" value="1"/>
</dbReference>
<evidence type="ECO:0000313" key="4">
    <source>
        <dbReference type="EMBL" id="PTQ88364.1"/>
    </source>
</evidence>
<protein>
    <submittedName>
        <fullName evidence="4">Transglycosylase-like protein with SLT domain</fullName>
    </submittedName>
</protein>